<dbReference type="GO" id="GO:0000127">
    <property type="term" value="C:transcription factor TFIIIC complex"/>
    <property type="evidence" value="ECO:0007669"/>
    <property type="project" value="TreeGrafter"/>
</dbReference>
<feature type="region of interest" description="Disordered" evidence="4">
    <location>
        <begin position="743"/>
        <end position="765"/>
    </location>
</feature>
<dbReference type="STRING" id="1330021.A0A367L6H7"/>
<name>A0A367L6H7_9HYPO</name>
<keyword evidence="2" id="KW-0804">Transcription</keyword>
<dbReference type="PANTHER" id="PTHR15052">
    <property type="entry name" value="RNA POLYMERASE III TRANSCRIPTION INITIATION FACTOR COMPLEX SUBUNIT"/>
    <property type="match status" value="1"/>
</dbReference>
<evidence type="ECO:0000256" key="4">
    <source>
        <dbReference type="SAM" id="MobiDB-lite"/>
    </source>
</evidence>
<feature type="compositionally biased region" description="Basic residues" evidence="4">
    <location>
        <begin position="1"/>
        <end position="11"/>
    </location>
</feature>
<evidence type="ECO:0000313" key="6">
    <source>
        <dbReference type="Proteomes" id="UP000253664"/>
    </source>
</evidence>
<protein>
    <submittedName>
        <fullName evidence="5">Uncharacterized protein</fullName>
    </submittedName>
</protein>
<proteinExistence type="predicted"/>
<dbReference type="InterPro" id="IPR052416">
    <property type="entry name" value="GTF3C_component"/>
</dbReference>
<feature type="compositionally biased region" description="Low complexity" evidence="4">
    <location>
        <begin position="20"/>
        <end position="31"/>
    </location>
</feature>
<dbReference type="InterPro" id="IPR015943">
    <property type="entry name" value="WD40/YVTN_repeat-like_dom_sf"/>
</dbReference>
<comment type="subcellular location">
    <subcellularLocation>
        <location evidence="1">Nucleus</location>
    </subcellularLocation>
</comment>
<dbReference type="GO" id="GO:0005634">
    <property type="term" value="C:nucleus"/>
    <property type="evidence" value="ECO:0007669"/>
    <property type="project" value="UniProtKB-SubCell"/>
</dbReference>
<dbReference type="OrthoDB" id="4703at2759"/>
<feature type="compositionally biased region" description="Polar residues" evidence="4">
    <location>
        <begin position="132"/>
        <end position="141"/>
    </location>
</feature>
<gene>
    <name evidence="5" type="ORF">L249_8692</name>
</gene>
<evidence type="ECO:0000256" key="3">
    <source>
        <dbReference type="ARBA" id="ARBA00023242"/>
    </source>
</evidence>
<feature type="region of interest" description="Disordered" evidence="4">
    <location>
        <begin position="640"/>
        <end position="694"/>
    </location>
</feature>
<dbReference type="EMBL" id="LKCN02000013">
    <property type="protein sequence ID" value="RCI10009.1"/>
    <property type="molecule type" value="Genomic_DNA"/>
</dbReference>
<evidence type="ECO:0000256" key="2">
    <source>
        <dbReference type="ARBA" id="ARBA00023163"/>
    </source>
</evidence>
<reference evidence="5 6" key="1">
    <citation type="journal article" date="2015" name="BMC Genomics">
        <title>Insights from the genome of Ophiocordyceps polyrhachis-furcata to pathogenicity and host specificity in insect fungi.</title>
        <authorList>
            <person name="Wichadakul D."/>
            <person name="Kobmoo N."/>
            <person name="Ingsriswang S."/>
            <person name="Tangphatsornruang S."/>
            <person name="Chantasingh D."/>
            <person name="Luangsa-ard J.J."/>
            <person name="Eurwilaichitr L."/>
        </authorList>
    </citation>
    <scope>NUCLEOTIDE SEQUENCE [LARGE SCALE GENOMIC DNA]</scope>
    <source>
        <strain evidence="5 6">BCC 54312</strain>
    </source>
</reference>
<sequence length="765" mass="84587">MRTRRSNRTKRFTVEKFNFESGSEEGASPPSRGERDADFGDEDADADVREDFEEEEGEEEEEEDDEENEEDEEGGDTAAGPSNEANHGGRRKTVAAARAAPRRPRRRKTQPTSVPSSSTDYRAVEPVPSDSHVYQSYSGPYNRTLRGQSLVAIWYGPRKQDMGVCQQLLDRWLHRTVLPPKSRRTWDASVWVPKGDLKREAALAERWRVGCVREEAARVLTPDEAKPYRSLDRPLSVLLGPYPNQRVITFRPGDAYCLEQDGTPYADDGDAGAKEDRVPIGWMLDVGGIVISMDWAPGQEKEQRLALAVVPHADEDLFDFEAEHRKPDFLRHGVVQIWAFLADTGNGFIRPSTRRPRLLKTLCFDCGRARRVKWSPVCDHLAVICGDGRVCVVEVEGTKRPERIQAPLATLNLSNEEGVKATVTAWATFNRLIVGYSDGSVGLWSVQPACLLGRHALHHSDVVDLATGYPTMPYLVASSPIGGPMRLVDLRSPSCESTMVQINAIRWQANLLSWSDHLLGFFSFYPSANALETRVGFMFHRHFPLVRHVFTGECLLSCLAVGRTHPYLLIGTTDGTLWSLNPQCELFKGRMPSQDRLRIFQHEHRPAERVPSGLPAAGRGASGVVHGFSVEKYAKAVPEAKTPVSAKKAKKRKKSRKKRGGGEDAADDDENGDDDDDDDEAGDEGGGGDEPLSLTDIARGIVHEPLTRITTVVWNPNPGYGCWAAASMASGLVRVLDLGLEINEDSDEDEEAGSDVQMASPGETP</sequence>
<keyword evidence="3" id="KW-0539">Nucleus</keyword>
<evidence type="ECO:0000313" key="5">
    <source>
        <dbReference type="EMBL" id="RCI10009.1"/>
    </source>
</evidence>
<dbReference type="Proteomes" id="UP000253664">
    <property type="component" value="Unassembled WGS sequence"/>
</dbReference>
<evidence type="ECO:0000256" key="1">
    <source>
        <dbReference type="ARBA" id="ARBA00004123"/>
    </source>
</evidence>
<feature type="compositionally biased region" description="Acidic residues" evidence="4">
    <location>
        <begin position="39"/>
        <end position="75"/>
    </location>
</feature>
<dbReference type="Gene3D" id="2.130.10.10">
    <property type="entry name" value="YVTN repeat-like/Quinoprotein amine dehydrogenase"/>
    <property type="match status" value="1"/>
</dbReference>
<dbReference type="InterPro" id="IPR036322">
    <property type="entry name" value="WD40_repeat_dom_sf"/>
</dbReference>
<feature type="compositionally biased region" description="Acidic residues" evidence="4">
    <location>
        <begin position="664"/>
        <end position="687"/>
    </location>
</feature>
<feature type="region of interest" description="Disordered" evidence="4">
    <location>
        <begin position="1"/>
        <end position="141"/>
    </location>
</feature>
<dbReference type="GO" id="GO:0006383">
    <property type="term" value="P:transcription by RNA polymerase III"/>
    <property type="evidence" value="ECO:0007669"/>
    <property type="project" value="TreeGrafter"/>
</dbReference>
<dbReference type="SUPFAM" id="SSF50978">
    <property type="entry name" value="WD40 repeat-like"/>
    <property type="match status" value="1"/>
</dbReference>
<dbReference type="AlphaFoldDB" id="A0A367L6H7"/>
<organism evidence="5 6">
    <name type="scientific">Ophiocordyceps polyrhachis-furcata BCC 54312</name>
    <dbReference type="NCBI Taxonomy" id="1330021"/>
    <lineage>
        <taxon>Eukaryota</taxon>
        <taxon>Fungi</taxon>
        <taxon>Dikarya</taxon>
        <taxon>Ascomycota</taxon>
        <taxon>Pezizomycotina</taxon>
        <taxon>Sordariomycetes</taxon>
        <taxon>Hypocreomycetidae</taxon>
        <taxon>Hypocreales</taxon>
        <taxon>Ophiocordycipitaceae</taxon>
        <taxon>Ophiocordyceps</taxon>
    </lineage>
</organism>
<comment type="caution">
    <text evidence="5">The sequence shown here is derived from an EMBL/GenBank/DDBJ whole genome shotgun (WGS) entry which is preliminary data.</text>
</comment>
<feature type="compositionally biased region" description="Basic residues" evidence="4">
    <location>
        <begin position="647"/>
        <end position="659"/>
    </location>
</feature>
<dbReference type="PANTHER" id="PTHR15052:SF2">
    <property type="entry name" value="GENERAL TRANSCRIPTION FACTOR 3C POLYPEPTIDE 2"/>
    <property type="match status" value="1"/>
</dbReference>
<keyword evidence="6" id="KW-1185">Reference proteome</keyword>
<feature type="compositionally biased region" description="Polar residues" evidence="4">
    <location>
        <begin position="110"/>
        <end position="120"/>
    </location>
</feature>
<accession>A0A367L6H7</accession>
<feature type="compositionally biased region" description="Acidic residues" evidence="4">
    <location>
        <begin position="743"/>
        <end position="753"/>
    </location>
</feature>
<feature type="compositionally biased region" description="Basic residues" evidence="4">
    <location>
        <begin position="100"/>
        <end position="109"/>
    </location>
</feature>